<comment type="caution">
    <text evidence="18">The sequence shown here is derived from an EMBL/GenBank/DDBJ whole genome shotgun (WGS) entry which is preliminary data.</text>
</comment>
<dbReference type="PROSITE" id="PS01187">
    <property type="entry name" value="EGF_CA"/>
    <property type="match status" value="1"/>
</dbReference>
<dbReference type="CDD" id="cd00255">
    <property type="entry name" value="nidG2"/>
    <property type="match status" value="1"/>
</dbReference>
<dbReference type="SMART" id="SM00179">
    <property type="entry name" value="EGF_CA"/>
    <property type="match status" value="4"/>
</dbReference>
<dbReference type="SMART" id="SM00135">
    <property type="entry name" value="LY"/>
    <property type="match status" value="5"/>
</dbReference>
<dbReference type="AlphaFoldDB" id="A0AAD7SUU5"/>
<dbReference type="Gene3D" id="4.10.800.10">
    <property type="entry name" value="Thyroglobulin type-1"/>
    <property type="match status" value="1"/>
</dbReference>
<keyword evidence="2" id="KW-0964">Secreted</keyword>
<dbReference type="CDD" id="cd00054">
    <property type="entry name" value="EGF_CA"/>
    <property type="match status" value="2"/>
</dbReference>
<dbReference type="SMART" id="SM00682">
    <property type="entry name" value="G2F"/>
    <property type="match status" value="1"/>
</dbReference>
<keyword evidence="6" id="KW-0677">Repeat</keyword>
<comment type="caution">
    <text evidence="10">Lacks conserved residue(s) required for the propagation of feature annotation.</text>
</comment>
<keyword evidence="3" id="KW-0272">Extracellular matrix</keyword>
<dbReference type="InterPro" id="IPR000742">
    <property type="entry name" value="EGF"/>
</dbReference>
<dbReference type="GO" id="GO:0017147">
    <property type="term" value="F:Wnt-protein binding"/>
    <property type="evidence" value="ECO:0007669"/>
    <property type="project" value="TreeGrafter"/>
</dbReference>
<dbReference type="InterPro" id="IPR000716">
    <property type="entry name" value="Thyroglobulin_1"/>
</dbReference>
<feature type="domain" description="EGF-like" evidence="15">
    <location>
        <begin position="480"/>
        <end position="518"/>
    </location>
</feature>
<evidence type="ECO:0000256" key="6">
    <source>
        <dbReference type="ARBA" id="ARBA00022737"/>
    </source>
</evidence>
<evidence type="ECO:0000313" key="19">
    <source>
        <dbReference type="Proteomes" id="UP001221898"/>
    </source>
</evidence>
<proteinExistence type="predicted"/>
<evidence type="ECO:0000256" key="10">
    <source>
        <dbReference type="PROSITE-ProRule" id="PRU00076"/>
    </source>
</evidence>
<gene>
    <name evidence="18" type="ORF">AAFF_G00241620</name>
</gene>
<evidence type="ECO:0000256" key="2">
    <source>
        <dbReference type="ARBA" id="ARBA00022525"/>
    </source>
</evidence>
<evidence type="ECO:0008006" key="20">
    <source>
        <dbReference type="Google" id="ProtNLM"/>
    </source>
</evidence>
<dbReference type="GO" id="GO:0030855">
    <property type="term" value="P:epithelial cell differentiation"/>
    <property type="evidence" value="ECO:0007669"/>
    <property type="project" value="UniProtKB-ARBA"/>
</dbReference>
<dbReference type="SMART" id="SM00211">
    <property type="entry name" value="TY"/>
    <property type="match status" value="1"/>
</dbReference>
<dbReference type="Gene3D" id="2.40.155.10">
    <property type="entry name" value="Green fluorescent protein"/>
    <property type="match status" value="1"/>
</dbReference>
<dbReference type="InterPro" id="IPR000152">
    <property type="entry name" value="EGF-type_Asp/Asn_hydroxyl_site"/>
</dbReference>
<feature type="repeat" description="LDL-receptor class B" evidence="11">
    <location>
        <begin position="750"/>
        <end position="792"/>
    </location>
</feature>
<evidence type="ECO:0000256" key="5">
    <source>
        <dbReference type="ARBA" id="ARBA00022729"/>
    </source>
</evidence>
<keyword evidence="7" id="KW-0106">Calcium</keyword>
<name>A0AAD7SUU5_9TELE</name>
<dbReference type="Pfam" id="PF00058">
    <property type="entry name" value="Ldl_recept_b"/>
    <property type="match status" value="2"/>
</dbReference>
<dbReference type="InterPro" id="IPR018097">
    <property type="entry name" value="EGF_Ca-bd_CS"/>
</dbReference>
<sequence>MRVTVILSFLKICIVATYGTPGDDLIMQERNGTTELGDLKRPMEVYEVPIGELHVPPSTTETQSGSSLPPLTSDPSRPVPLQNLPLEDGRQALSPDQRIRGPGSPDEDYLDFGSGVVQSSGDVETCALFHQQCSQDSYCTDYFSGFCCHCRSGYYGNGRHCLPQGIPQRVSGKVQGVLTVGNSLVELGGADLHAYMVVGDGRAFVSLSQVPEHIGQALMPLTPIGGLFGWLFALEMPGHQNGFSLIGAEFSFHTEVTFSPGNERVSIVQEARGLDSLNYLSVDTHIHGDLPFIAPGATVQIEPYTETFQYGASVVTASSVREYTVVSTDGSSETFSFLLHQNVTHGACPHDPPAHPDTLQLRVERVGVLYEAGERSLRYTTANTVGPVRADPALSVNPCTDGTHDCHATALCLPGEGAHFHCQCALGYWGDGHSCYDVDECTMGLSACGSLSQCVNVPGSHHCLCHSGYQTDFDGWTCIDIDECLSQLCHPHASCTNSPGSFQCQCWPGFEGDGFHCLPPSVHSVRPSTQCETSCWRARGQEQAGTRTFPGSPSTNFDQPAPSMPRPQTVCEHWRSSLLEHYGGQPSSYDYMPQCDALGQFQPVQCYGDSTYCWCADRDGREVIGTRSHDAVKPACIPTVAPPTTHLPPRRDVVPPLSGPTLLYAQGQQIGALPLNGAHLDKKKASVLLTLQGSIVVGIVYDCWGKRLYWTDLATQTISRARLEPWAEPETIINTGLISPEGLAVDTVRRMLFWVDSGTDRIEASSLDGSGRRVLFDTDLVSPRAIVVDSTSGTLYWTDWNRDNPKIESSTIEGHNRRVLVHDGIGLPNALTFDPSVNLLCWADAGTKRLECMSPDGTGRREIQNDLSYPFSLVSHGNHFYYSDWRREAVLVLSEDGHRVTDEYLPDYRSHLYGITITSPHCPSG</sequence>
<feature type="signal peptide" evidence="14">
    <location>
        <begin position="1"/>
        <end position="19"/>
    </location>
</feature>
<feature type="domain" description="Nidogen G2 beta-barrel" evidence="16">
    <location>
        <begin position="166"/>
        <end position="395"/>
    </location>
</feature>
<dbReference type="GO" id="GO:0042813">
    <property type="term" value="F:Wnt receptor activity"/>
    <property type="evidence" value="ECO:0007669"/>
    <property type="project" value="TreeGrafter"/>
</dbReference>
<dbReference type="Pfam" id="PF07474">
    <property type="entry name" value="G2F"/>
    <property type="match status" value="1"/>
</dbReference>
<evidence type="ECO:0000256" key="13">
    <source>
        <dbReference type="SAM" id="MobiDB-lite"/>
    </source>
</evidence>
<dbReference type="GO" id="GO:0060070">
    <property type="term" value="P:canonical Wnt signaling pathway"/>
    <property type="evidence" value="ECO:0007669"/>
    <property type="project" value="TreeGrafter"/>
</dbReference>
<evidence type="ECO:0000256" key="7">
    <source>
        <dbReference type="ARBA" id="ARBA00022837"/>
    </source>
</evidence>
<dbReference type="InterPro" id="IPR006605">
    <property type="entry name" value="G2_nidogen/fibulin_G2F"/>
</dbReference>
<dbReference type="CDD" id="cd00191">
    <property type="entry name" value="TY"/>
    <property type="match status" value="1"/>
</dbReference>
<evidence type="ECO:0000256" key="14">
    <source>
        <dbReference type="SAM" id="SignalP"/>
    </source>
</evidence>
<dbReference type="InterPro" id="IPR024731">
    <property type="entry name" value="NELL2-like_EGF"/>
</dbReference>
<dbReference type="PROSITE" id="PS00010">
    <property type="entry name" value="ASX_HYDROXYL"/>
    <property type="match status" value="2"/>
</dbReference>
<evidence type="ECO:0000256" key="9">
    <source>
        <dbReference type="ARBA" id="ARBA00023180"/>
    </source>
</evidence>
<dbReference type="SUPFAM" id="SSF57184">
    <property type="entry name" value="Growth factor receptor domain"/>
    <property type="match status" value="1"/>
</dbReference>
<comment type="subcellular location">
    <subcellularLocation>
        <location evidence="1">Secreted</location>
        <location evidence="1">Extracellular space</location>
        <location evidence="1">Extracellular matrix</location>
    </subcellularLocation>
</comment>
<dbReference type="InterPro" id="IPR036857">
    <property type="entry name" value="Thyroglobulin_1_sf"/>
</dbReference>
<dbReference type="PROSITE" id="PS51120">
    <property type="entry name" value="LDLRB"/>
    <property type="match status" value="3"/>
</dbReference>
<dbReference type="Gene3D" id="2.120.10.30">
    <property type="entry name" value="TolB, C-terminal domain"/>
    <property type="match status" value="1"/>
</dbReference>
<dbReference type="Gene3D" id="2.10.25.10">
    <property type="entry name" value="Laminin"/>
    <property type="match status" value="3"/>
</dbReference>
<evidence type="ECO:0000313" key="18">
    <source>
        <dbReference type="EMBL" id="KAJ8409141.1"/>
    </source>
</evidence>
<evidence type="ECO:0000256" key="11">
    <source>
        <dbReference type="PROSITE-ProRule" id="PRU00461"/>
    </source>
</evidence>
<evidence type="ECO:0000256" key="3">
    <source>
        <dbReference type="ARBA" id="ARBA00022530"/>
    </source>
</evidence>
<feature type="domain" description="Thyroglobulin type-1" evidence="17">
    <location>
        <begin position="568"/>
        <end position="636"/>
    </location>
</feature>
<dbReference type="InterPro" id="IPR050778">
    <property type="entry name" value="Cueball_EGF_LRP_Nidogen"/>
</dbReference>
<dbReference type="SUPFAM" id="SSF63825">
    <property type="entry name" value="YWTD domain"/>
    <property type="match status" value="1"/>
</dbReference>
<dbReference type="Pfam" id="PF00086">
    <property type="entry name" value="Thyroglobulin_1"/>
    <property type="match status" value="1"/>
</dbReference>
<dbReference type="InterPro" id="IPR009030">
    <property type="entry name" value="Growth_fac_rcpt_cys_sf"/>
</dbReference>
<feature type="repeat" description="LDL-receptor class B" evidence="11">
    <location>
        <begin position="706"/>
        <end position="749"/>
    </location>
</feature>
<evidence type="ECO:0000259" key="16">
    <source>
        <dbReference type="PROSITE" id="PS50993"/>
    </source>
</evidence>
<evidence type="ECO:0000259" key="15">
    <source>
        <dbReference type="PROSITE" id="PS50026"/>
    </source>
</evidence>
<feature type="repeat" description="LDL-receptor class B" evidence="11">
    <location>
        <begin position="793"/>
        <end position="837"/>
    </location>
</feature>
<feature type="domain" description="EGF-like" evidence="15">
    <location>
        <begin position="437"/>
        <end position="479"/>
    </location>
</feature>
<dbReference type="InterPro" id="IPR000033">
    <property type="entry name" value="LDLR_classB_rpt"/>
</dbReference>
<dbReference type="PANTHER" id="PTHR46513:SF15">
    <property type="entry name" value="NIDOGEN 2"/>
    <property type="match status" value="1"/>
</dbReference>
<dbReference type="SUPFAM" id="SSF54511">
    <property type="entry name" value="GFP-like"/>
    <property type="match status" value="1"/>
</dbReference>
<dbReference type="Proteomes" id="UP001221898">
    <property type="component" value="Unassembled WGS sequence"/>
</dbReference>
<feature type="domain" description="EGF-like" evidence="15">
    <location>
        <begin position="122"/>
        <end position="162"/>
    </location>
</feature>
<dbReference type="PANTHER" id="PTHR46513">
    <property type="entry name" value="VITELLOGENIN RECEPTOR-LIKE PROTEIN-RELATED-RELATED"/>
    <property type="match status" value="1"/>
</dbReference>
<dbReference type="GO" id="GO:0005509">
    <property type="term" value="F:calcium ion binding"/>
    <property type="evidence" value="ECO:0007669"/>
    <property type="project" value="InterPro"/>
</dbReference>
<keyword evidence="8 12" id="KW-1015">Disulfide bond</keyword>
<dbReference type="SMART" id="SM00181">
    <property type="entry name" value="EGF"/>
    <property type="match status" value="4"/>
</dbReference>
<keyword evidence="5 14" id="KW-0732">Signal</keyword>
<feature type="domain" description="EGF-like" evidence="15">
    <location>
        <begin position="395"/>
        <end position="436"/>
    </location>
</feature>
<protein>
    <recommendedName>
        <fullName evidence="20">Nidogen-2-like</fullName>
    </recommendedName>
</protein>
<accession>A0AAD7SUU5</accession>
<dbReference type="PROSITE" id="PS51162">
    <property type="entry name" value="THYROGLOBULIN_1_2"/>
    <property type="match status" value="1"/>
</dbReference>
<dbReference type="Pfam" id="PF07645">
    <property type="entry name" value="EGF_CA"/>
    <property type="match status" value="1"/>
</dbReference>
<evidence type="ECO:0000256" key="8">
    <source>
        <dbReference type="ARBA" id="ARBA00023157"/>
    </source>
</evidence>
<dbReference type="PROSITE" id="PS50993">
    <property type="entry name" value="NIDOGEN_G2"/>
    <property type="match status" value="1"/>
</dbReference>
<dbReference type="FunFam" id="2.10.25.10:FF:000038">
    <property type="entry name" value="Fibrillin 2"/>
    <property type="match status" value="2"/>
</dbReference>
<feature type="disulfide bond" evidence="12">
    <location>
        <begin position="606"/>
        <end position="613"/>
    </location>
</feature>
<dbReference type="EMBL" id="JAINUG010000032">
    <property type="protein sequence ID" value="KAJ8409141.1"/>
    <property type="molecule type" value="Genomic_DNA"/>
</dbReference>
<feature type="chain" id="PRO_5041988274" description="Nidogen-2-like" evidence="14">
    <location>
        <begin position="20"/>
        <end position="925"/>
    </location>
</feature>
<dbReference type="InterPro" id="IPR011042">
    <property type="entry name" value="6-blade_b-propeller_TolB-like"/>
</dbReference>
<evidence type="ECO:0000259" key="17">
    <source>
        <dbReference type="PROSITE" id="PS51162"/>
    </source>
</evidence>
<feature type="region of interest" description="Disordered" evidence="13">
    <location>
        <begin position="55"/>
        <end position="106"/>
    </location>
</feature>
<evidence type="ECO:0000256" key="12">
    <source>
        <dbReference type="PROSITE-ProRule" id="PRU00500"/>
    </source>
</evidence>
<dbReference type="PROSITE" id="PS50026">
    <property type="entry name" value="EGF_3"/>
    <property type="match status" value="4"/>
</dbReference>
<feature type="compositionally biased region" description="Polar residues" evidence="13">
    <location>
        <begin position="544"/>
        <end position="558"/>
    </location>
</feature>
<keyword evidence="4 10" id="KW-0245">EGF-like domain</keyword>
<keyword evidence="19" id="KW-1185">Reference proteome</keyword>
<reference evidence="18" key="1">
    <citation type="journal article" date="2023" name="Science">
        <title>Genome structures resolve the early diversification of teleost fishes.</title>
        <authorList>
            <person name="Parey E."/>
            <person name="Louis A."/>
            <person name="Montfort J."/>
            <person name="Bouchez O."/>
            <person name="Roques C."/>
            <person name="Iampietro C."/>
            <person name="Lluch J."/>
            <person name="Castinel A."/>
            <person name="Donnadieu C."/>
            <person name="Desvignes T."/>
            <person name="Floi Bucao C."/>
            <person name="Jouanno E."/>
            <person name="Wen M."/>
            <person name="Mejri S."/>
            <person name="Dirks R."/>
            <person name="Jansen H."/>
            <person name="Henkel C."/>
            <person name="Chen W.J."/>
            <person name="Zahm M."/>
            <person name="Cabau C."/>
            <person name="Klopp C."/>
            <person name="Thompson A.W."/>
            <person name="Robinson-Rechavi M."/>
            <person name="Braasch I."/>
            <person name="Lecointre G."/>
            <person name="Bobe J."/>
            <person name="Postlethwait J.H."/>
            <person name="Berthelot C."/>
            <person name="Roest Crollius H."/>
            <person name="Guiguen Y."/>
        </authorList>
    </citation>
    <scope>NUCLEOTIDE SEQUENCE</scope>
    <source>
        <strain evidence="18">NC1722</strain>
    </source>
</reference>
<dbReference type="GO" id="GO:0005886">
    <property type="term" value="C:plasma membrane"/>
    <property type="evidence" value="ECO:0007669"/>
    <property type="project" value="TreeGrafter"/>
</dbReference>
<evidence type="ECO:0000256" key="4">
    <source>
        <dbReference type="ARBA" id="ARBA00022536"/>
    </source>
</evidence>
<feature type="compositionally biased region" description="Polar residues" evidence="13">
    <location>
        <begin position="57"/>
        <end position="75"/>
    </location>
</feature>
<dbReference type="Pfam" id="PF12947">
    <property type="entry name" value="EGF_3"/>
    <property type="match status" value="2"/>
</dbReference>
<keyword evidence="9" id="KW-0325">Glycoprotein</keyword>
<feature type="region of interest" description="Disordered" evidence="13">
    <location>
        <begin position="544"/>
        <end position="563"/>
    </location>
</feature>
<dbReference type="InterPro" id="IPR009017">
    <property type="entry name" value="GFP"/>
</dbReference>
<evidence type="ECO:0000256" key="1">
    <source>
        <dbReference type="ARBA" id="ARBA00004498"/>
    </source>
</evidence>
<organism evidence="18 19">
    <name type="scientific">Aldrovandia affinis</name>
    <dbReference type="NCBI Taxonomy" id="143900"/>
    <lineage>
        <taxon>Eukaryota</taxon>
        <taxon>Metazoa</taxon>
        <taxon>Chordata</taxon>
        <taxon>Craniata</taxon>
        <taxon>Vertebrata</taxon>
        <taxon>Euteleostomi</taxon>
        <taxon>Actinopterygii</taxon>
        <taxon>Neopterygii</taxon>
        <taxon>Teleostei</taxon>
        <taxon>Notacanthiformes</taxon>
        <taxon>Halosauridae</taxon>
        <taxon>Aldrovandia</taxon>
    </lineage>
</organism>
<dbReference type="FunFam" id="2.120.10.30:FF:000241">
    <property type="entry name" value="Low-density lipoprotein receptor-related protein 6"/>
    <property type="match status" value="1"/>
</dbReference>
<dbReference type="InterPro" id="IPR001881">
    <property type="entry name" value="EGF-like_Ca-bd_dom"/>
</dbReference>
<dbReference type="PROSITE" id="PS01186">
    <property type="entry name" value="EGF_2"/>
    <property type="match status" value="4"/>
</dbReference>
<dbReference type="InterPro" id="IPR049883">
    <property type="entry name" value="NOTCH1_EGF-like"/>
</dbReference>
<dbReference type="PROSITE" id="PS00484">
    <property type="entry name" value="THYROGLOBULIN_1_1"/>
    <property type="match status" value="1"/>
</dbReference>
<dbReference type="SUPFAM" id="SSF57610">
    <property type="entry name" value="Thyroglobulin type-1 domain"/>
    <property type="match status" value="1"/>
</dbReference>